<feature type="transmembrane region" description="Helical" evidence="1">
    <location>
        <begin position="256"/>
        <end position="277"/>
    </location>
</feature>
<dbReference type="Pfam" id="PF00990">
    <property type="entry name" value="GGDEF"/>
    <property type="match status" value="1"/>
</dbReference>
<dbReference type="SUPFAM" id="SSF55073">
    <property type="entry name" value="Nucleotide cyclase"/>
    <property type="match status" value="1"/>
</dbReference>
<keyword evidence="3" id="KW-0808">Transferase</keyword>
<keyword evidence="1" id="KW-1133">Transmembrane helix</keyword>
<keyword evidence="3" id="KW-0548">Nucleotidyltransferase</keyword>
<accession>A0ABV8J3I5</accession>
<dbReference type="InterPro" id="IPR029787">
    <property type="entry name" value="Nucleotide_cyclase"/>
</dbReference>
<evidence type="ECO:0000256" key="1">
    <source>
        <dbReference type="SAM" id="Phobius"/>
    </source>
</evidence>
<dbReference type="InterPro" id="IPR000160">
    <property type="entry name" value="GGDEF_dom"/>
</dbReference>
<comment type="caution">
    <text evidence="3">The sequence shown here is derived from an EMBL/GenBank/DDBJ whole genome shotgun (WGS) entry which is preliminary data.</text>
</comment>
<name>A0ABV8J3I5_9ACTN</name>
<sequence>MTRFLRTRLSVVIVLAVAFQAIVPFLSLSAGRAVSDAIVLFLAVGAVLGFARRVRTDRGRNRTAAVLASIGAATWASANALFLVNEIHAMGYVFLGGAALSVAAAVLLPVGLHLSCPPVETAEGLRGLLDVAAVSGAVLALTWMYILEPAGGTADPLANSVYTAALIGPEVIAATVALVMMSRNLPEASGDSPRLLGSAAVVLALSALLSLRNQVAGNPWYTAGAGAGFILAAGLVMIASRVPAPQSALAGTHRHFAGAWAALPYVPIVLAVVATAVEQVRSDTLSPLLIWVLLSTFSLVLARQFMTVTIVGRLAITLERQQERLAHQAHHDALTGLHNRTAFTDLGRRLTAGGGTVLLLDLDGFKPVNDRLGHAAGDDVLVTVAQRLTATARTGDLVVRLGGDEFAVVLADPATEEEGRHLGTRILTAITAPMPIQGEQVTVGGSIGLAAGHHPLGELLRRADIAMYSAKAAGKGTIHSYSAEAPPRQDSLIA</sequence>
<dbReference type="Gene3D" id="3.30.70.270">
    <property type="match status" value="1"/>
</dbReference>
<feature type="transmembrane region" description="Helical" evidence="1">
    <location>
        <begin position="90"/>
        <end position="115"/>
    </location>
</feature>
<protein>
    <submittedName>
        <fullName evidence="3">Diguanylate cyclase domain-containing protein</fullName>
        <ecNumber evidence="3">2.7.7.65</ecNumber>
    </submittedName>
</protein>
<dbReference type="SMART" id="SM00267">
    <property type="entry name" value="GGDEF"/>
    <property type="match status" value="1"/>
</dbReference>
<dbReference type="PANTHER" id="PTHR46663:SF2">
    <property type="entry name" value="GGDEF DOMAIN-CONTAINING PROTEIN"/>
    <property type="match status" value="1"/>
</dbReference>
<feature type="transmembrane region" description="Helical" evidence="1">
    <location>
        <begin position="289"/>
        <end position="316"/>
    </location>
</feature>
<dbReference type="PANTHER" id="PTHR46663">
    <property type="entry name" value="DIGUANYLATE CYCLASE DGCT-RELATED"/>
    <property type="match status" value="1"/>
</dbReference>
<dbReference type="Proteomes" id="UP001595867">
    <property type="component" value="Unassembled WGS sequence"/>
</dbReference>
<evidence type="ECO:0000259" key="2">
    <source>
        <dbReference type="PROSITE" id="PS50887"/>
    </source>
</evidence>
<proteinExistence type="predicted"/>
<evidence type="ECO:0000313" key="4">
    <source>
        <dbReference type="Proteomes" id="UP001595867"/>
    </source>
</evidence>
<feature type="transmembrane region" description="Helical" evidence="1">
    <location>
        <begin position="127"/>
        <end position="146"/>
    </location>
</feature>
<keyword evidence="1" id="KW-0812">Transmembrane</keyword>
<dbReference type="EMBL" id="JBHSBL010000024">
    <property type="protein sequence ID" value="MFC4070121.1"/>
    <property type="molecule type" value="Genomic_DNA"/>
</dbReference>
<reference evidence="4" key="1">
    <citation type="journal article" date="2019" name="Int. J. Syst. Evol. Microbiol.">
        <title>The Global Catalogue of Microorganisms (GCM) 10K type strain sequencing project: providing services to taxonomists for standard genome sequencing and annotation.</title>
        <authorList>
            <consortium name="The Broad Institute Genomics Platform"/>
            <consortium name="The Broad Institute Genome Sequencing Center for Infectious Disease"/>
            <person name="Wu L."/>
            <person name="Ma J."/>
        </authorList>
    </citation>
    <scope>NUCLEOTIDE SEQUENCE [LARGE SCALE GENOMIC DNA]</scope>
    <source>
        <strain evidence="4">TBRC 5832</strain>
    </source>
</reference>
<dbReference type="InterPro" id="IPR052163">
    <property type="entry name" value="DGC-Regulatory_Protein"/>
</dbReference>
<dbReference type="RefSeq" id="WP_378071010.1">
    <property type="nucleotide sequence ID" value="NZ_JBHSBL010000024.1"/>
</dbReference>
<evidence type="ECO:0000313" key="3">
    <source>
        <dbReference type="EMBL" id="MFC4070121.1"/>
    </source>
</evidence>
<dbReference type="EC" id="2.7.7.65" evidence="3"/>
<feature type="transmembrane region" description="Helical" evidence="1">
    <location>
        <begin position="161"/>
        <end position="181"/>
    </location>
</feature>
<dbReference type="NCBIfam" id="TIGR00254">
    <property type="entry name" value="GGDEF"/>
    <property type="match status" value="1"/>
</dbReference>
<feature type="transmembrane region" description="Helical" evidence="1">
    <location>
        <begin position="63"/>
        <end position="84"/>
    </location>
</feature>
<feature type="transmembrane region" description="Helical" evidence="1">
    <location>
        <begin position="33"/>
        <end position="51"/>
    </location>
</feature>
<keyword evidence="4" id="KW-1185">Reference proteome</keyword>
<feature type="transmembrane region" description="Helical" evidence="1">
    <location>
        <begin position="9"/>
        <end position="27"/>
    </location>
</feature>
<dbReference type="GO" id="GO:0052621">
    <property type="term" value="F:diguanylate cyclase activity"/>
    <property type="evidence" value="ECO:0007669"/>
    <property type="project" value="UniProtKB-EC"/>
</dbReference>
<feature type="domain" description="GGDEF" evidence="2">
    <location>
        <begin position="353"/>
        <end position="483"/>
    </location>
</feature>
<feature type="transmembrane region" description="Helical" evidence="1">
    <location>
        <begin position="193"/>
        <end position="211"/>
    </location>
</feature>
<dbReference type="InterPro" id="IPR043128">
    <property type="entry name" value="Rev_trsase/Diguanyl_cyclase"/>
</dbReference>
<keyword evidence="1" id="KW-0472">Membrane</keyword>
<dbReference type="CDD" id="cd01949">
    <property type="entry name" value="GGDEF"/>
    <property type="match status" value="1"/>
</dbReference>
<feature type="transmembrane region" description="Helical" evidence="1">
    <location>
        <begin position="223"/>
        <end position="244"/>
    </location>
</feature>
<gene>
    <name evidence="3" type="ORF">ACFO0C_34770</name>
</gene>
<dbReference type="PROSITE" id="PS50887">
    <property type="entry name" value="GGDEF"/>
    <property type="match status" value="1"/>
</dbReference>
<organism evidence="3 4">
    <name type="scientific">Actinoplanes subglobosus</name>
    <dbReference type="NCBI Taxonomy" id="1547892"/>
    <lineage>
        <taxon>Bacteria</taxon>
        <taxon>Bacillati</taxon>
        <taxon>Actinomycetota</taxon>
        <taxon>Actinomycetes</taxon>
        <taxon>Micromonosporales</taxon>
        <taxon>Micromonosporaceae</taxon>
        <taxon>Actinoplanes</taxon>
    </lineage>
</organism>